<comment type="similarity">
    <text evidence="1 6">Belongs to the cytochrome P450 family.</text>
</comment>
<evidence type="ECO:0000313" key="7">
    <source>
        <dbReference type="Proteomes" id="UP000887577"/>
    </source>
</evidence>
<dbReference type="InterPro" id="IPR050182">
    <property type="entry name" value="Cytochrome_P450_fam2"/>
</dbReference>
<dbReference type="PANTHER" id="PTHR24300:SF375">
    <property type="entry name" value="CYTOCHROME P450 FAMILY"/>
    <property type="match status" value="1"/>
</dbReference>
<evidence type="ECO:0000256" key="2">
    <source>
        <dbReference type="ARBA" id="ARBA00022723"/>
    </source>
</evidence>
<dbReference type="PRINTS" id="PR00463">
    <property type="entry name" value="EP450I"/>
</dbReference>
<dbReference type="Gene3D" id="1.10.630.10">
    <property type="entry name" value="Cytochrome P450"/>
    <property type="match status" value="1"/>
</dbReference>
<name>A0A914Y2B0_9BILA</name>
<dbReference type="InterPro" id="IPR002401">
    <property type="entry name" value="Cyt_P450_E_grp-I"/>
</dbReference>
<keyword evidence="2 5" id="KW-0479">Metal-binding</keyword>
<dbReference type="GO" id="GO:0020037">
    <property type="term" value="F:heme binding"/>
    <property type="evidence" value="ECO:0007669"/>
    <property type="project" value="InterPro"/>
</dbReference>
<dbReference type="GO" id="GO:0005737">
    <property type="term" value="C:cytoplasm"/>
    <property type="evidence" value="ECO:0007669"/>
    <property type="project" value="TreeGrafter"/>
</dbReference>
<keyword evidence="7" id="KW-1185">Reference proteome</keyword>
<reference evidence="8" key="1">
    <citation type="submission" date="2022-11" db="UniProtKB">
        <authorList>
            <consortium name="WormBaseParasite"/>
        </authorList>
    </citation>
    <scope>IDENTIFICATION</scope>
</reference>
<protein>
    <submittedName>
        <fullName evidence="8">Cytochrome P450</fullName>
    </submittedName>
</protein>
<evidence type="ECO:0000313" key="8">
    <source>
        <dbReference type="WBParaSite" id="PSU_v2.g11939.t1"/>
    </source>
</evidence>
<dbReference type="GO" id="GO:0005506">
    <property type="term" value="F:iron ion binding"/>
    <property type="evidence" value="ECO:0007669"/>
    <property type="project" value="InterPro"/>
</dbReference>
<dbReference type="AlphaFoldDB" id="A0A914Y2B0"/>
<sequence length="181" mass="21002">MCIYLIQFPEVQEKIHKEFDEVIGSDRMITLDDKNNLHYLNAVVAETQRYCNLVPVNVFHRVTKDTEIHGFQIPTDTIITHQVSSVLMDERYFPEPQKFKPERFLDKNGKFFQPSELMPFGIGKRACLGEGLARLELYLFAANMTNHFKLNYPSDIRDFGKRVIGGTVVPAPFLCKIENRF</sequence>
<accession>A0A914Y2B0</accession>
<dbReference type="InterPro" id="IPR036396">
    <property type="entry name" value="Cyt_P450_sf"/>
</dbReference>
<feature type="binding site" description="axial binding residue" evidence="5">
    <location>
        <position position="127"/>
    </location>
    <ligand>
        <name>heme</name>
        <dbReference type="ChEBI" id="CHEBI:30413"/>
    </ligand>
    <ligandPart>
        <name>Fe</name>
        <dbReference type="ChEBI" id="CHEBI:18248"/>
    </ligandPart>
</feature>
<evidence type="ECO:0000256" key="6">
    <source>
        <dbReference type="RuleBase" id="RU000461"/>
    </source>
</evidence>
<evidence type="ECO:0000256" key="3">
    <source>
        <dbReference type="ARBA" id="ARBA00023004"/>
    </source>
</evidence>
<dbReference type="SUPFAM" id="SSF48264">
    <property type="entry name" value="Cytochrome P450"/>
    <property type="match status" value="1"/>
</dbReference>
<dbReference type="PANTHER" id="PTHR24300">
    <property type="entry name" value="CYTOCHROME P450 508A4-RELATED"/>
    <property type="match status" value="1"/>
</dbReference>
<evidence type="ECO:0000256" key="4">
    <source>
        <dbReference type="ARBA" id="ARBA00023033"/>
    </source>
</evidence>
<dbReference type="GO" id="GO:0016712">
    <property type="term" value="F:oxidoreductase activity, acting on paired donors, with incorporation or reduction of molecular oxygen, reduced flavin or flavoprotein as one donor, and incorporation of one atom of oxygen"/>
    <property type="evidence" value="ECO:0007669"/>
    <property type="project" value="TreeGrafter"/>
</dbReference>
<dbReference type="GO" id="GO:0006082">
    <property type="term" value="P:organic acid metabolic process"/>
    <property type="evidence" value="ECO:0007669"/>
    <property type="project" value="TreeGrafter"/>
</dbReference>
<dbReference type="InterPro" id="IPR001128">
    <property type="entry name" value="Cyt_P450"/>
</dbReference>
<dbReference type="WBParaSite" id="PSU_v2.g11939.t1">
    <property type="protein sequence ID" value="PSU_v2.g11939.t1"/>
    <property type="gene ID" value="PSU_v2.g11939"/>
</dbReference>
<dbReference type="InterPro" id="IPR017972">
    <property type="entry name" value="Cyt_P450_CS"/>
</dbReference>
<dbReference type="GO" id="GO:0006805">
    <property type="term" value="P:xenobiotic metabolic process"/>
    <property type="evidence" value="ECO:0007669"/>
    <property type="project" value="TreeGrafter"/>
</dbReference>
<comment type="cofactor">
    <cofactor evidence="5">
        <name>heme</name>
        <dbReference type="ChEBI" id="CHEBI:30413"/>
    </cofactor>
</comment>
<keyword evidence="5 6" id="KW-0349">Heme</keyword>
<dbReference type="PRINTS" id="PR00385">
    <property type="entry name" value="P450"/>
</dbReference>
<keyword evidence="4 6" id="KW-0503">Monooxygenase</keyword>
<dbReference type="PROSITE" id="PS00086">
    <property type="entry name" value="CYTOCHROME_P450"/>
    <property type="match status" value="1"/>
</dbReference>
<evidence type="ECO:0000256" key="5">
    <source>
        <dbReference type="PIRSR" id="PIRSR602401-1"/>
    </source>
</evidence>
<evidence type="ECO:0000256" key="1">
    <source>
        <dbReference type="ARBA" id="ARBA00010617"/>
    </source>
</evidence>
<keyword evidence="6" id="KW-0560">Oxidoreductase</keyword>
<proteinExistence type="inferred from homology"/>
<keyword evidence="3 5" id="KW-0408">Iron</keyword>
<dbReference type="Pfam" id="PF00067">
    <property type="entry name" value="p450"/>
    <property type="match status" value="1"/>
</dbReference>
<dbReference type="Proteomes" id="UP000887577">
    <property type="component" value="Unplaced"/>
</dbReference>
<organism evidence="7 8">
    <name type="scientific">Panagrolaimus superbus</name>
    <dbReference type="NCBI Taxonomy" id="310955"/>
    <lineage>
        <taxon>Eukaryota</taxon>
        <taxon>Metazoa</taxon>
        <taxon>Ecdysozoa</taxon>
        <taxon>Nematoda</taxon>
        <taxon>Chromadorea</taxon>
        <taxon>Rhabditida</taxon>
        <taxon>Tylenchina</taxon>
        <taxon>Panagrolaimomorpha</taxon>
        <taxon>Panagrolaimoidea</taxon>
        <taxon>Panagrolaimidae</taxon>
        <taxon>Panagrolaimus</taxon>
    </lineage>
</organism>